<dbReference type="EMBL" id="AP024412">
    <property type="protein sequence ID" value="BCR35774.1"/>
    <property type="molecule type" value="Genomic_DNA"/>
</dbReference>
<sequence length="97" mass="11580">MKYKIILKKEEEIIFDGKPIDLPIKKDVLKQKSFEMFGDEEPCIIHQVYIIEFFCDALVSRFKDNLDQEIKLSDSIEEIKFIDIKNIDQTTLIIRRK</sequence>
<gene>
    <name evidence="1" type="ORF">MPAN_006670</name>
</gene>
<evidence type="ECO:0000313" key="1">
    <source>
        <dbReference type="EMBL" id="BCR35774.1"/>
    </source>
</evidence>
<organism evidence="1 2">
    <name type="scientific">Mariniplasma anaerobium</name>
    <dbReference type="NCBI Taxonomy" id="2735436"/>
    <lineage>
        <taxon>Bacteria</taxon>
        <taxon>Bacillati</taxon>
        <taxon>Mycoplasmatota</taxon>
        <taxon>Mollicutes</taxon>
        <taxon>Acholeplasmatales</taxon>
        <taxon>Acholeplasmataceae</taxon>
        <taxon>Mariniplasma</taxon>
    </lineage>
</organism>
<evidence type="ECO:0000313" key="2">
    <source>
        <dbReference type="Proteomes" id="UP000620133"/>
    </source>
</evidence>
<dbReference type="RefSeq" id="WP_176238610.1">
    <property type="nucleotide sequence ID" value="NZ_AP024412.1"/>
</dbReference>
<keyword evidence="2" id="KW-1185">Reference proteome</keyword>
<accession>A0A7U9TIE0</accession>
<dbReference type="KEGG" id="manr:MPAN_006670"/>
<dbReference type="Proteomes" id="UP000620133">
    <property type="component" value="Chromosome"/>
</dbReference>
<proteinExistence type="predicted"/>
<name>A0A7U9TIE0_9MOLU</name>
<reference evidence="1" key="1">
    <citation type="submission" date="2021-01" db="EMBL/GenBank/DDBJ databases">
        <title>Draft genome sequence of Acholeplasmataceae bacterium strain Mahy22.</title>
        <authorList>
            <person name="Watanabe M."/>
            <person name="Kojima H."/>
            <person name="Fukui M."/>
        </authorList>
    </citation>
    <scope>NUCLEOTIDE SEQUENCE</scope>
    <source>
        <strain evidence="1">Mahy22</strain>
    </source>
</reference>
<dbReference type="AlphaFoldDB" id="A0A7U9TIE0"/>
<protein>
    <submittedName>
        <fullName evidence="1">Uncharacterized protein</fullName>
    </submittedName>
</protein>